<keyword evidence="2" id="KW-1185">Reference proteome</keyword>
<dbReference type="EMBL" id="CM055114">
    <property type="protein sequence ID" value="KAJ7514633.1"/>
    <property type="molecule type" value="Genomic_DNA"/>
</dbReference>
<evidence type="ECO:0000313" key="2">
    <source>
        <dbReference type="Proteomes" id="UP001162992"/>
    </source>
</evidence>
<gene>
    <name evidence="1" type="ORF">O6H91_23G053200</name>
</gene>
<protein>
    <submittedName>
        <fullName evidence="1">Uncharacterized protein</fullName>
    </submittedName>
</protein>
<sequence>MVHNWGTGKLTFENREHAVKRQRGRGPPAHQQRRPAAGRAGVAAAGRTGVAARTDRAAELPLHLFTLWARYKSYDVRGTAEAGGHSLSIEIIDKPETFRGSASLDTKCVGVASLVGTLTAEDSSALYQKTVAFTFESSGLGFRVYFLDDKDTKLGMLDALPVNNVIGSGKGTGTWSEIRK</sequence>
<comment type="caution">
    <text evidence="1">The sequence shown here is derived from an EMBL/GenBank/DDBJ whole genome shotgun (WGS) entry which is preliminary data.</text>
</comment>
<evidence type="ECO:0000313" key="1">
    <source>
        <dbReference type="EMBL" id="KAJ7514633.1"/>
    </source>
</evidence>
<accession>A0ACC2AAM2</accession>
<name>A0ACC2AAM2_DIPCM</name>
<dbReference type="Proteomes" id="UP001162992">
    <property type="component" value="Chromosome 23"/>
</dbReference>
<reference evidence="2" key="1">
    <citation type="journal article" date="2024" name="Proc. Natl. Acad. Sci. U.S.A.">
        <title>Extraordinary preservation of gene collinearity over three hundred million years revealed in homosporous lycophytes.</title>
        <authorList>
            <person name="Li C."/>
            <person name="Wickell D."/>
            <person name="Kuo L.Y."/>
            <person name="Chen X."/>
            <person name="Nie B."/>
            <person name="Liao X."/>
            <person name="Peng D."/>
            <person name="Ji J."/>
            <person name="Jenkins J."/>
            <person name="Williams M."/>
            <person name="Shu S."/>
            <person name="Plott C."/>
            <person name="Barry K."/>
            <person name="Rajasekar S."/>
            <person name="Grimwood J."/>
            <person name="Han X."/>
            <person name="Sun S."/>
            <person name="Hou Z."/>
            <person name="He W."/>
            <person name="Dai G."/>
            <person name="Sun C."/>
            <person name="Schmutz J."/>
            <person name="Leebens-Mack J.H."/>
            <person name="Li F.W."/>
            <person name="Wang L."/>
        </authorList>
    </citation>
    <scope>NUCLEOTIDE SEQUENCE [LARGE SCALE GENOMIC DNA]</scope>
    <source>
        <strain evidence="2">cv. PW_Plant_1</strain>
    </source>
</reference>
<organism evidence="1 2">
    <name type="scientific">Diphasiastrum complanatum</name>
    <name type="common">Issler's clubmoss</name>
    <name type="synonym">Lycopodium complanatum</name>
    <dbReference type="NCBI Taxonomy" id="34168"/>
    <lineage>
        <taxon>Eukaryota</taxon>
        <taxon>Viridiplantae</taxon>
        <taxon>Streptophyta</taxon>
        <taxon>Embryophyta</taxon>
        <taxon>Tracheophyta</taxon>
        <taxon>Lycopodiopsida</taxon>
        <taxon>Lycopodiales</taxon>
        <taxon>Lycopodiaceae</taxon>
        <taxon>Lycopodioideae</taxon>
        <taxon>Diphasiastrum</taxon>
    </lineage>
</organism>
<proteinExistence type="predicted"/>